<dbReference type="OrthoDB" id="512771at2"/>
<dbReference type="EMBL" id="PGFZ01000014">
    <property type="protein sequence ID" value="POZ50146.1"/>
    <property type="molecule type" value="Genomic_DNA"/>
</dbReference>
<dbReference type="Gene3D" id="3.10.450.50">
    <property type="match status" value="1"/>
</dbReference>
<evidence type="ECO:0000259" key="1">
    <source>
        <dbReference type="Pfam" id="PF14534"/>
    </source>
</evidence>
<dbReference type="SUPFAM" id="SSF54427">
    <property type="entry name" value="NTF2-like"/>
    <property type="match status" value="1"/>
</dbReference>
<evidence type="ECO:0000313" key="4">
    <source>
        <dbReference type="Proteomes" id="UP000197019"/>
    </source>
</evidence>
<keyword evidence="4" id="KW-1185">Reference proteome</keyword>
<organism evidence="2 4">
    <name type="scientific">Methylovulum psychrotolerans</name>
    <dbReference type="NCBI Taxonomy" id="1704499"/>
    <lineage>
        <taxon>Bacteria</taxon>
        <taxon>Pseudomonadati</taxon>
        <taxon>Pseudomonadota</taxon>
        <taxon>Gammaproteobacteria</taxon>
        <taxon>Methylococcales</taxon>
        <taxon>Methylococcaceae</taxon>
        <taxon>Methylovulum</taxon>
    </lineage>
</organism>
<dbReference type="EMBL" id="CP022129">
    <property type="protein sequence ID" value="ASF46030.1"/>
    <property type="molecule type" value="Genomic_DNA"/>
</dbReference>
<reference evidence="2 4" key="1">
    <citation type="submission" date="2017-06" db="EMBL/GenBank/DDBJ databases">
        <title>Genome Sequencing of the methanotroph Methylovulum psychrotolerants str. HV10-M2 isolated from a high-altitude environment.</title>
        <authorList>
            <person name="Mateos-Rivera A."/>
        </authorList>
    </citation>
    <scope>NUCLEOTIDE SEQUENCE [LARGE SCALE GENOMIC DNA]</scope>
    <source>
        <strain evidence="2 4">HV10_M2</strain>
    </source>
</reference>
<sequence>MSMSDYEAIQTLFEQTYADRVRGRDIEAYIAMYTADAFWSPPNAADCRGQAEIAEGFARQIANADIDPVFTAEEIRLFGATAYVLGNSVAQITDHSTRAIRVAKYTALWIVECSPDNGEWLISRQLWNNKP</sequence>
<evidence type="ECO:0000313" key="2">
    <source>
        <dbReference type="EMBL" id="ASF46030.1"/>
    </source>
</evidence>
<proteinExistence type="predicted"/>
<reference evidence="3 5" key="2">
    <citation type="submission" date="2017-11" db="EMBL/GenBank/DDBJ databases">
        <title>Draft Genome Sequence of Methylobacter psychrotolerans Sph1T, an Obligate Methanotroph from Low-Temperature Environments.</title>
        <authorList>
            <person name="Oshkin I.Y."/>
            <person name="Miroshnikov K."/>
            <person name="Belova S.E."/>
            <person name="Korzhenkov A."/>
            <person name="Toshchakov S.V."/>
            <person name="Dedysh S.N."/>
        </authorList>
    </citation>
    <scope>NUCLEOTIDE SEQUENCE [LARGE SCALE GENOMIC DNA]</scope>
    <source>
        <strain evidence="3 5">Sph1</strain>
    </source>
</reference>
<protein>
    <submittedName>
        <fullName evidence="2">DUF4440 domain-containing protein</fullName>
    </submittedName>
</protein>
<dbReference type="RefSeq" id="WP_088618904.1">
    <property type="nucleotide sequence ID" value="NZ_CP022129.1"/>
</dbReference>
<feature type="domain" description="DUF4440" evidence="1">
    <location>
        <begin position="14"/>
        <end position="122"/>
    </location>
</feature>
<evidence type="ECO:0000313" key="5">
    <source>
        <dbReference type="Proteomes" id="UP000237423"/>
    </source>
</evidence>
<dbReference type="AlphaFoldDB" id="A0A1Z4BXQ3"/>
<dbReference type="KEGG" id="mpsy:CEK71_08010"/>
<accession>A0A1Z4BXQ3</accession>
<gene>
    <name evidence="3" type="ORF">AADEFJLK_04043</name>
    <name evidence="2" type="ORF">CEK71_08010</name>
</gene>
<dbReference type="Proteomes" id="UP000237423">
    <property type="component" value="Unassembled WGS sequence"/>
</dbReference>
<dbReference type="Proteomes" id="UP000197019">
    <property type="component" value="Chromosome"/>
</dbReference>
<name>A0A1Z4BXQ3_9GAMM</name>
<dbReference type="InterPro" id="IPR027843">
    <property type="entry name" value="DUF4440"/>
</dbReference>
<evidence type="ECO:0000313" key="3">
    <source>
        <dbReference type="EMBL" id="POZ50146.1"/>
    </source>
</evidence>
<dbReference type="InterPro" id="IPR032710">
    <property type="entry name" value="NTF2-like_dom_sf"/>
</dbReference>
<dbReference type="Pfam" id="PF14534">
    <property type="entry name" value="DUF4440"/>
    <property type="match status" value="1"/>
</dbReference>